<dbReference type="GeneID" id="42857092"/>
<organism evidence="3 7">
    <name type="scientific">Ruthenibacterium lactatiformans</name>
    <dbReference type="NCBI Taxonomy" id="1550024"/>
    <lineage>
        <taxon>Bacteria</taxon>
        <taxon>Bacillati</taxon>
        <taxon>Bacillota</taxon>
        <taxon>Clostridia</taxon>
        <taxon>Eubacteriales</taxon>
        <taxon>Oscillospiraceae</taxon>
        <taxon>Ruthenibacterium</taxon>
    </lineage>
</organism>
<evidence type="ECO:0000313" key="5">
    <source>
        <dbReference type="EMBL" id="MTS28648.1"/>
    </source>
</evidence>
<dbReference type="Proteomes" id="UP000472755">
    <property type="component" value="Unassembled WGS sequence"/>
</dbReference>
<dbReference type="Proteomes" id="UP000431913">
    <property type="component" value="Unassembled WGS sequence"/>
</dbReference>
<reference evidence="9 10" key="2">
    <citation type="journal article" date="2019" name="Nat. Med.">
        <title>A library of human gut bacterial isolates paired with longitudinal multiomics data enables mechanistic microbiome research.</title>
        <authorList>
            <person name="Poyet M."/>
            <person name="Groussin M."/>
            <person name="Gibbons S.M."/>
            <person name="Avila-Pacheco J."/>
            <person name="Jiang X."/>
            <person name="Kearney S.M."/>
            <person name="Perrotta A.R."/>
            <person name="Berdy B."/>
            <person name="Zhao S."/>
            <person name="Lieberman T.D."/>
            <person name="Swanson P.K."/>
            <person name="Smith M."/>
            <person name="Roesemann S."/>
            <person name="Alexander J.E."/>
            <person name="Rich S.A."/>
            <person name="Livny J."/>
            <person name="Vlamakis H."/>
            <person name="Clish C."/>
            <person name="Bullock K."/>
            <person name="Deik A."/>
            <person name="Scott J."/>
            <person name="Pierce K.A."/>
            <person name="Xavier R.J."/>
            <person name="Alm E.J."/>
        </authorList>
    </citation>
    <scope>NUCLEOTIDE SEQUENCE [LARGE SCALE GENOMIC DNA]</scope>
    <source>
        <strain evidence="5 10">BIOML-A4</strain>
        <strain evidence="6 9">BIOML-A7</strain>
    </source>
</reference>
<evidence type="ECO:0000313" key="4">
    <source>
        <dbReference type="EMBL" id="MST91485.1"/>
    </source>
</evidence>
<dbReference type="CDD" id="cd08770">
    <property type="entry name" value="DAP_dppA_3"/>
    <property type="match status" value="1"/>
</dbReference>
<evidence type="ECO:0000256" key="1">
    <source>
        <dbReference type="PIRSR" id="PIRSR015853-1"/>
    </source>
</evidence>
<dbReference type="Proteomes" id="UP000032483">
    <property type="component" value="Unassembled WGS sequence"/>
</dbReference>
<dbReference type="EMBL" id="WMZR01000002">
    <property type="protein sequence ID" value="MTS50284.1"/>
    <property type="molecule type" value="Genomic_DNA"/>
</dbReference>
<dbReference type="Gene3D" id="3.40.50.10780">
    <property type="entry name" value="Dipeptide transport protein"/>
    <property type="match status" value="1"/>
</dbReference>
<dbReference type="EMBL" id="VUNJ01000005">
    <property type="protein sequence ID" value="MST91485.1"/>
    <property type="molecule type" value="Genomic_DNA"/>
</dbReference>
<evidence type="ECO:0000313" key="7">
    <source>
        <dbReference type="Proteomes" id="UP000032483"/>
    </source>
</evidence>
<comment type="caution">
    <text evidence="3">The sequence shown here is derived from an EMBL/GenBank/DDBJ whole genome shotgun (WGS) entry which is preliminary data.</text>
</comment>
<dbReference type="InterPro" id="IPR007035">
    <property type="entry name" value="Peptidase_M55"/>
</dbReference>
<dbReference type="Gene3D" id="3.30.1360.130">
    <property type="entry name" value="Dipeptide transport protein"/>
    <property type="match status" value="1"/>
</dbReference>
<feature type="binding site" evidence="2">
    <location>
        <position position="8"/>
    </location>
    <ligand>
        <name>Zn(2+)</name>
        <dbReference type="ChEBI" id="CHEBI:29105"/>
        <label>2</label>
    </ligand>
</feature>
<feature type="binding site" evidence="2">
    <location>
        <position position="8"/>
    </location>
    <ligand>
        <name>Zn(2+)</name>
        <dbReference type="ChEBI" id="CHEBI:29105"/>
        <label>1</label>
    </ligand>
</feature>
<protein>
    <recommendedName>
        <fullName evidence="11">Peptidase</fullName>
    </recommendedName>
</protein>
<feature type="binding site" evidence="2">
    <location>
        <position position="62"/>
    </location>
    <ligand>
        <name>Zn(2+)</name>
        <dbReference type="ChEBI" id="CHEBI:29105"/>
        <label>2</label>
    </ligand>
</feature>
<dbReference type="InterPro" id="IPR036177">
    <property type="entry name" value="Peptidase_M55_sf"/>
</dbReference>
<evidence type="ECO:0008006" key="11">
    <source>
        <dbReference type="Google" id="ProtNLM"/>
    </source>
</evidence>
<evidence type="ECO:0000313" key="3">
    <source>
        <dbReference type="EMBL" id="KJF39717.1"/>
    </source>
</evidence>
<gene>
    <name evidence="4" type="ORF">FYJ76_05950</name>
    <name evidence="6" type="ORF">GMD52_01840</name>
    <name evidence="5" type="ORF">GMD59_15330</name>
    <name evidence="3" type="ORF">TQ39_10915</name>
</gene>
<dbReference type="PATRIC" id="fig|1550024.3.peg.2488"/>
<dbReference type="EMBL" id="WMZU01000032">
    <property type="protein sequence ID" value="MTS28648.1"/>
    <property type="molecule type" value="Genomic_DNA"/>
</dbReference>
<evidence type="ECO:0000256" key="2">
    <source>
        <dbReference type="PIRSR" id="PIRSR015853-2"/>
    </source>
</evidence>
<keyword evidence="7" id="KW-1185">Reference proteome</keyword>
<dbReference type="EMBL" id="JXXK01000014">
    <property type="protein sequence ID" value="KJF39717.1"/>
    <property type="molecule type" value="Genomic_DNA"/>
</dbReference>
<evidence type="ECO:0000313" key="8">
    <source>
        <dbReference type="Proteomes" id="UP000431913"/>
    </source>
</evidence>
<accession>A0A0D8IYI2</accession>
<reference evidence="4 8" key="3">
    <citation type="submission" date="2019-08" db="EMBL/GenBank/DDBJ databases">
        <title>In-depth cultivation of the pig gut microbiome towards novel bacterial diversity and tailored functional studies.</title>
        <authorList>
            <person name="Wylensek D."/>
            <person name="Hitch T.C.A."/>
            <person name="Clavel T."/>
        </authorList>
    </citation>
    <scope>NUCLEOTIDE SEQUENCE [LARGE SCALE GENOMIC DNA]</scope>
    <source>
        <strain evidence="4 8">WCA3-601-WT-6J</strain>
    </source>
</reference>
<proteinExistence type="predicted"/>
<keyword evidence="2" id="KW-0479">Metal-binding</keyword>
<dbReference type="GO" id="GO:0046872">
    <property type="term" value="F:metal ion binding"/>
    <property type="evidence" value="ECO:0007669"/>
    <property type="project" value="UniProtKB-KW"/>
</dbReference>
<feature type="binding site" evidence="2">
    <location>
        <position position="108"/>
    </location>
    <ligand>
        <name>Zn(2+)</name>
        <dbReference type="ChEBI" id="CHEBI:29105"/>
        <label>2</label>
    </ligand>
</feature>
<dbReference type="Pfam" id="PF04951">
    <property type="entry name" value="Peptidase_M55"/>
    <property type="match status" value="1"/>
</dbReference>
<feature type="binding site" evidence="2">
    <location>
        <position position="10"/>
    </location>
    <ligand>
        <name>Zn(2+)</name>
        <dbReference type="ChEBI" id="CHEBI:29105"/>
        <label>1</label>
    </ligand>
</feature>
<evidence type="ECO:0000313" key="6">
    <source>
        <dbReference type="EMBL" id="MTS50284.1"/>
    </source>
</evidence>
<dbReference type="AlphaFoldDB" id="A0A0D8IYI2"/>
<name>A0A0D8IYI2_9FIRM</name>
<reference evidence="3" key="1">
    <citation type="submission" date="2015-02" db="EMBL/GenBank/DDBJ databases">
        <title>A novel member of the family Ruminococcaceae isolated from human feces.</title>
        <authorList>
            <person name="Shkoporov A.N."/>
            <person name="Chaplin A.V."/>
            <person name="Motuzova O.V."/>
            <person name="Kafarskaia L.I."/>
            <person name="Khokhlova E.V."/>
            <person name="Efimov B.A."/>
        </authorList>
    </citation>
    <scope>NUCLEOTIDE SEQUENCE [LARGE SCALE GENOMIC DNA]</scope>
    <source>
        <strain evidence="3">585-1</strain>
    </source>
</reference>
<dbReference type="SUPFAM" id="SSF63992">
    <property type="entry name" value="Dipeptide transport protein"/>
    <property type="match status" value="1"/>
</dbReference>
<dbReference type="RefSeq" id="WP_009323798.1">
    <property type="nucleotide sequence ID" value="NZ_CAQJQL010000060.1"/>
</dbReference>
<evidence type="ECO:0000313" key="9">
    <source>
        <dbReference type="Proteomes" id="UP000449193"/>
    </source>
</evidence>
<evidence type="ECO:0000313" key="10">
    <source>
        <dbReference type="Proteomes" id="UP000472755"/>
    </source>
</evidence>
<dbReference type="PIRSF" id="PIRSF015853">
    <property type="entry name" value="Pep_DppA"/>
    <property type="match status" value="1"/>
</dbReference>
<sequence>MNLFISSDIEGTCGIAAWSETEPGRPDGDYAYFKQQMSREVAAACRGALAAGGERILVKDAHDSARNIDPSVLPEEVQINRGWAGDVYSMMSGIQHGDWDAAVFTGYHAAACCDGNPLSHTMNTSVDYVEINGVRASEFTLNAYMAGYHGVPVCFVSGDAALCDSARRMIPDIATVPVNKGDGNSATSLHPALAVKRIEETLRAQLESGAYRTCIVPMPPKFEIIIRYKEHRAAYRCSFYPGVEQVDEKTLRFTCVDYMDAMCLFQFVL</sequence>
<dbReference type="InterPro" id="IPR027476">
    <property type="entry name" value="DppA_N"/>
</dbReference>
<dbReference type="Proteomes" id="UP000449193">
    <property type="component" value="Unassembled WGS sequence"/>
</dbReference>
<keyword evidence="2" id="KW-0862">Zinc</keyword>
<feature type="active site" description="Nucleophile" evidence="1">
    <location>
        <position position="120"/>
    </location>
</feature>
<feature type="binding site" evidence="2">
    <location>
        <position position="138"/>
    </location>
    <ligand>
        <name>Zn(2+)</name>
        <dbReference type="ChEBI" id="CHEBI:29105"/>
        <label>2</label>
    </ligand>
</feature>